<feature type="domain" description="Semialdehyde dehydrogenase NAD-binding" evidence="17">
    <location>
        <begin position="6"/>
        <end position="121"/>
    </location>
</feature>
<evidence type="ECO:0000256" key="5">
    <source>
        <dbReference type="ARBA" id="ARBA00011738"/>
    </source>
</evidence>
<keyword evidence="12 15" id="KW-0457">Lysine biosynthesis</keyword>
<comment type="pathway">
    <text evidence="2 15">Amino-acid biosynthesis; L-lysine biosynthesis via DAP pathway; (S)-tetrahydrodipicolinate from L-aspartate: step 2/4.</text>
</comment>
<evidence type="ECO:0000256" key="16">
    <source>
        <dbReference type="PIRSR" id="PIRSR000148-1"/>
    </source>
</evidence>
<dbReference type="PIRSF" id="PIRSF000148">
    <property type="entry name" value="ASA_dh"/>
    <property type="match status" value="1"/>
</dbReference>
<dbReference type="InterPro" id="IPR012280">
    <property type="entry name" value="Semialdhyde_DH_dimer_dom"/>
</dbReference>
<gene>
    <name evidence="15" type="primary">asd</name>
    <name evidence="18" type="ORF">GPICK_03200</name>
</gene>
<dbReference type="GO" id="GO:0051287">
    <property type="term" value="F:NAD binding"/>
    <property type="evidence" value="ECO:0007669"/>
    <property type="project" value="InterPro"/>
</dbReference>
<dbReference type="EMBL" id="CP009788">
    <property type="protein sequence ID" value="AJE02513.1"/>
    <property type="molecule type" value="Genomic_DNA"/>
</dbReference>
<dbReference type="GO" id="GO:0046983">
    <property type="term" value="F:protein dimerization activity"/>
    <property type="evidence" value="ECO:0007669"/>
    <property type="project" value="InterPro"/>
</dbReference>
<feature type="binding site" evidence="15">
    <location>
        <begin position="13"/>
        <end position="16"/>
    </location>
    <ligand>
        <name>NADP(+)</name>
        <dbReference type="ChEBI" id="CHEBI:58349"/>
    </ligand>
</feature>
<sequence length="339" mass="36593">MSKQWNIAVVGATGAVGSQMIECLEERDFPVGKISYLASARSAGQVLEFKGKPVVVEELTRNSFEGVDIALFSAGGDRSREFCPAAAAAGAVCIDNSSAWRMDPDVPLVVPEVNPQAIAGYGKKGIIANPNCSTIQMVVALKPLHDYATIRRIVVSTYQAVSGTGSKAIAELDRQVKGLLQGKSPDVSVYPHQIAFNCLPQIDSFEESGYTKEEMKMVNETRKIMAADIRITATAVRVPVFYGHSESVNIETEKKLTVAKARELLKKAPGVKLVDDPAKGRYPMPMDAAGQDLTLVGRIREDESIENGLNLWVVADNIRKGAATNAVQIAEILVGKYLK</sequence>
<evidence type="ECO:0000256" key="9">
    <source>
        <dbReference type="ARBA" id="ARBA00022857"/>
    </source>
</evidence>
<comment type="catalytic activity">
    <reaction evidence="14 15">
        <text>L-aspartate 4-semialdehyde + phosphate + NADP(+) = 4-phospho-L-aspartate + NADPH + H(+)</text>
        <dbReference type="Rhea" id="RHEA:24284"/>
        <dbReference type="ChEBI" id="CHEBI:15378"/>
        <dbReference type="ChEBI" id="CHEBI:43474"/>
        <dbReference type="ChEBI" id="CHEBI:57535"/>
        <dbReference type="ChEBI" id="CHEBI:57783"/>
        <dbReference type="ChEBI" id="CHEBI:58349"/>
        <dbReference type="ChEBI" id="CHEBI:537519"/>
        <dbReference type="EC" id="1.2.1.11"/>
    </reaction>
</comment>
<feature type="active site" description="Acyl-thioester intermediate" evidence="15 16">
    <location>
        <position position="132"/>
    </location>
</feature>
<evidence type="ECO:0000256" key="3">
    <source>
        <dbReference type="ARBA" id="ARBA00005097"/>
    </source>
</evidence>
<evidence type="ECO:0000256" key="6">
    <source>
        <dbReference type="ARBA" id="ARBA00013120"/>
    </source>
</evidence>
<dbReference type="GO" id="GO:0071266">
    <property type="term" value="P:'de novo' L-methionine biosynthetic process"/>
    <property type="evidence" value="ECO:0007669"/>
    <property type="project" value="UniProtKB-UniRule"/>
</dbReference>
<dbReference type="Proteomes" id="UP000057609">
    <property type="component" value="Chromosome"/>
</dbReference>
<name>A0A0B5B7L0_9BACT</name>
<comment type="pathway">
    <text evidence="1 15">Amino-acid biosynthesis; L-methionine biosynthesis via de novo pathway; L-homoserine from L-aspartate: step 2/3.</text>
</comment>
<dbReference type="GO" id="GO:0004073">
    <property type="term" value="F:aspartate-semialdehyde dehydrogenase activity"/>
    <property type="evidence" value="ECO:0007669"/>
    <property type="project" value="UniProtKB-UniRule"/>
</dbReference>
<protein>
    <recommendedName>
        <fullName evidence="6 15">Aspartate-semialdehyde dehydrogenase</fullName>
        <shortName evidence="15">ASA dehydrogenase</shortName>
        <shortName evidence="15">ASADH</shortName>
        <ecNumber evidence="6 15">1.2.1.11</ecNumber>
    </recommendedName>
    <alternativeName>
        <fullName evidence="15">Aspartate-beta-semialdehyde dehydrogenase</fullName>
    </alternativeName>
</protein>
<dbReference type="HAMAP" id="MF_02121">
    <property type="entry name" value="ASADH"/>
    <property type="match status" value="1"/>
</dbReference>
<dbReference type="GO" id="GO:0009088">
    <property type="term" value="P:threonine biosynthetic process"/>
    <property type="evidence" value="ECO:0007669"/>
    <property type="project" value="UniProtKB-UniRule"/>
</dbReference>
<dbReference type="SUPFAM" id="SSF51735">
    <property type="entry name" value="NAD(P)-binding Rossmann-fold domains"/>
    <property type="match status" value="1"/>
</dbReference>
<dbReference type="PANTHER" id="PTHR46278">
    <property type="entry name" value="DEHYDROGENASE, PUTATIVE-RELATED"/>
    <property type="match status" value="1"/>
</dbReference>
<feature type="binding site" evidence="15">
    <location>
        <position position="101"/>
    </location>
    <ligand>
        <name>phosphate</name>
        <dbReference type="ChEBI" id="CHEBI:43474"/>
    </ligand>
</feature>
<dbReference type="OrthoDB" id="9805684at2"/>
<dbReference type="GO" id="GO:0050661">
    <property type="term" value="F:NADP binding"/>
    <property type="evidence" value="ECO:0007669"/>
    <property type="project" value="UniProtKB-UniRule"/>
</dbReference>
<dbReference type="NCBIfam" id="TIGR01296">
    <property type="entry name" value="asd_B"/>
    <property type="match status" value="1"/>
</dbReference>
<comment type="subunit">
    <text evidence="5 15">Homodimer.</text>
</comment>
<dbReference type="UniPathway" id="UPA00051">
    <property type="reaction ID" value="UER00464"/>
</dbReference>
<dbReference type="STRING" id="345632.GPICK_03200"/>
<dbReference type="NCBIfam" id="NF011456">
    <property type="entry name" value="PRK14874.1"/>
    <property type="match status" value="1"/>
</dbReference>
<dbReference type="Gene3D" id="3.30.360.10">
    <property type="entry name" value="Dihydrodipicolinate Reductase, domain 2"/>
    <property type="match status" value="1"/>
</dbReference>
<dbReference type="KEGG" id="gpi:GPICK_03200"/>
<dbReference type="Pfam" id="PF01118">
    <property type="entry name" value="Semialdhyde_dh"/>
    <property type="match status" value="1"/>
</dbReference>
<keyword evidence="19" id="KW-1185">Reference proteome</keyword>
<dbReference type="SMART" id="SM00859">
    <property type="entry name" value="Semialdhyde_dh"/>
    <property type="match status" value="1"/>
</dbReference>
<feature type="binding site" evidence="15">
    <location>
        <position position="159"/>
    </location>
    <ligand>
        <name>substrate</name>
    </ligand>
</feature>
<dbReference type="Pfam" id="PF02774">
    <property type="entry name" value="Semialdhyde_dhC"/>
    <property type="match status" value="1"/>
</dbReference>
<dbReference type="SUPFAM" id="SSF55347">
    <property type="entry name" value="Glyceraldehyde-3-phosphate dehydrogenase-like, C-terminal domain"/>
    <property type="match status" value="1"/>
</dbReference>
<keyword evidence="9 15" id="KW-0521">NADP</keyword>
<comment type="similarity">
    <text evidence="4 15">Belongs to the aspartate-semialdehyde dehydrogenase family.</text>
</comment>
<dbReference type="UniPathway" id="UPA00034">
    <property type="reaction ID" value="UER00016"/>
</dbReference>
<reference evidence="18 19" key="1">
    <citation type="journal article" date="2015" name="Genome Announc.">
        <title>Complete Genome of Geobacter pickeringii G13T, a Metal-Reducing Isolate from Sedimentary Kaolin Deposits.</title>
        <authorList>
            <person name="Badalamenti J.P."/>
            <person name="Bond D.R."/>
        </authorList>
    </citation>
    <scope>NUCLEOTIDE SEQUENCE [LARGE SCALE GENOMIC DNA]</scope>
    <source>
        <strain evidence="18 19">G13</strain>
    </source>
</reference>
<proteinExistence type="inferred from homology"/>
<evidence type="ECO:0000256" key="13">
    <source>
        <dbReference type="ARBA" id="ARBA00023167"/>
    </source>
</evidence>
<dbReference type="InterPro" id="IPR000534">
    <property type="entry name" value="Semialdehyde_DH_NAD-bd"/>
</dbReference>
<comment type="pathway">
    <text evidence="3 15">Amino-acid biosynthesis; L-threonine biosynthesis; L-threonine from L-aspartate: step 2/5.</text>
</comment>
<dbReference type="GO" id="GO:0009089">
    <property type="term" value="P:lysine biosynthetic process via diaminopimelate"/>
    <property type="evidence" value="ECO:0007669"/>
    <property type="project" value="UniProtKB-UniRule"/>
</dbReference>
<evidence type="ECO:0000256" key="14">
    <source>
        <dbReference type="ARBA" id="ARBA00047891"/>
    </source>
</evidence>
<evidence type="ECO:0000256" key="8">
    <source>
        <dbReference type="ARBA" id="ARBA00022697"/>
    </source>
</evidence>
<dbReference type="RefSeq" id="WP_039740452.1">
    <property type="nucleotide sequence ID" value="NZ_CP009788.1"/>
</dbReference>
<dbReference type="CDD" id="cd18131">
    <property type="entry name" value="ASADH_C_bac_euk_like"/>
    <property type="match status" value="1"/>
</dbReference>
<feature type="binding site" evidence="15">
    <location>
        <begin position="41"/>
        <end position="42"/>
    </location>
    <ligand>
        <name>NADP(+)</name>
        <dbReference type="ChEBI" id="CHEBI:58349"/>
    </ligand>
</feature>
<evidence type="ECO:0000313" key="18">
    <source>
        <dbReference type="EMBL" id="AJE02513.1"/>
    </source>
</evidence>
<keyword evidence="13 15" id="KW-0486">Methionine biosynthesis</keyword>
<dbReference type="PANTHER" id="PTHR46278:SF2">
    <property type="entry name" value="ASPARTATE-SEMIALDEHYDE DEHYDROGENASE"/>
    <property type="match status" value="1"/>
</dbReference>
<evidence type="ECO:0000259" key="17">
    <source>
        <dbReference type="SMART" id="SM00859"/>
    </source>
</evidence>
<dbReference type="NCBIfam" id="NF004224">
    <property type="entry name" value="PRK05671.1"/>
    <property type="match status" value="1"/>
</dbReference>
<keyword evidence="7 15" id="KW-0028">Amino-acid biosynthesis</keyword>
<keyword evidence="11 15" id="KW-0560">Oxidoreductase</keyword>
<feature type="binding site" evidence="15">
    <location>
        <begin position="162"/>
        <end position="163"/>
    </location>
    <ligand>
        <name>NADP(+)</name>
        <dbReference type="ChEBI" id="CHEBI:58349"/>
    </ligand>
</feature>
<dbReference type="InterPro" id="IPR036291">
    <property type="entry name" value="NAD(P)-bd_dom_sf"/>
</dbReference>
<evidence type="ECO:0000256" key="7">
    <source>
        <dbReference type="ARBA" id="ARBA00022605"/>
    </source>
</evidence>
<organism evidence="18 19">
    <name type="scientific">Geobacter pickeringii</name>
    <dbReference type="NCBI Taxonomy" id="345632"/>
    <lineage>
        <taxon>Bacteria</taxon>
        <taxon>Pseudomonadati</taxon>
        <taxon>Thermodesulfobacteriota</taxon>
        <taxon>Desulfuromonadia</taxon>
        <taxon>Geobacterales</taxon>
        <taxon>Geobacteraceae</taxon>
        <taxon>Geobacter</taxon>
    </lineage>
</organism>
<evidence type="ECO:0000256" key="1">
    <source>
        <dbReference type="ARBA" id="ARBA00005021"/>
    </source>
</evidence>
<dbReference type="UniPathway" id="UPA00050">
    <property type="reaction ID" value="UER00463"/>
</dbReference>
<dbReference type="GO" id="GO:0009097">
    <property type="term" value="P:isoleucine biosynthetic process"/>
    <property type="evidence" value="ECO:0007669"/>
    <property type="project" value="UniProtKB-UniRule"/>
</dbReference>
<keyword evidence="10 15" id="KW-0220">Diaminopimelate biosynthesis</keyword>
<dbReference type="GO" id="GO:0019877">
    <property type="term" value="P:diaminopimelate biosynthetic process"/>
    <property type="evidence" value="ECO:0007669"/>
    <property type="project" value="UniProtKB-UniRule"/>
</dbReference>
<evidence type="ECO:0000256" key="12">
    <source>
        <dbReference type="ARBA" id="ARBA00023154"/>
    </source>
</evidence>
<dbReference type="Gene3D" id="3.40.50.720">
    <property type="entry name" value="NAD(P)-binding Rossmann-like Domain"/>
    <property type="match status" value="1"/>
</dbReference>
<feature type="binding site" evidence="15">
    <location>
        <position position="317"/>
    </location>
    <ligand>
        <name>NADP(+)</name>
        <dbReference type="ChEBI" id="CHEBI:58349"/>
    </ligand>
</feature>
<dbReference type="NCBIfam" id="NF005957">
    <property type="entry name" value="PRK08040.1"/>
    <property type="match status" value="1"/>
</dbReference>
<dbReference type="InterPro" id="IPR012080">
    <property type="entry name" value="Asp_semialdehyde_DH"/>
</dbReference>
<accession>A0A0B5B7L0</accession>
<feature type="active site" description="Proton acceptor" evidence="15 16">
    <location>
        <position position="244"/>
    </location>
</feature>
<keyword evidence="8 15" id="KW-0791">Threonine biosynthesis</keyword>
<evidence type="ECO:0000256" key="10">
    <source>
        <dbReference type="ARBA" id="ARBA00022915"/>
    </source>
</evidence>
<dbReference type="CDD" id="cd02316">
    <property type="entry name" value="VcASADH2_like_N"/>
    <property type="match status" value="1"/>
</dbReference>
<evidence type="ECO:0000256" key="4">
    <source>
        <dbReference type="ARBA" id="ARBA00010584"/>
    </source>
</evidence>
<evidence type="ECO:0000256" key="11">
    <source>
        <dbReference type="ARBA" id="ARBA00023002"/>
    </source>
</evidence>
<dbReference type="AlphaFoldDB" id="A0A0B5B7L0"/>
<dbReference type="HOGENOM" id="CLU_049966_0_1_7"/>
<dbReference type="EC" id="1.2.1.11" evidence="6 15"/>
<comment type="caution">
    <text evidence="15">Lacks conserved residue(s) required for the propagation of feature annotation.</text>
</comment>
<dbReference type="InterPro" id="IPR005986">
    <property type="entry name" value="Asp_semialdehyde_DH_beta"/>
</dbReference>
<evidence type="ECO:0000256" key="2">
    <source>
        <dbReference type="ARBA" id="ARBA00005076"/>
    </source>
</evidence>
<evidence type="ECO:0000313" key="19">
    <source>
        <dbReference type="Proteomes" id="UP000057609"/>
    </source>
</evidence>
<feature type="binding site" evidence="15">
    <location>
        <position position="237"/>
    </location>
    <ligand>
        <name>substrate</name>
    </ligand>
</feature>
<comment type="function">
    <text evidence="15">Catalyzes the NADPH-dependent formation of L-aspartate-semialdehyde (L-ASA) by the reductive dephosphorylation of L-aspartyl-4-phosphate.</text>
</comment>
<evidence type="ECO:0000256" key="15">
    <source>
        <dbReference type="HAMAP-Rule" id="MF_02121"/>
    </source>
</evidence>